<dbReference type="Proteomes" id="UP001236806">
    <property type="component" value="Unassembled WGS sequence"/>
</dbReference>
<protein>
    <submittedName>
        <fullName evidence="6">Glycolate oxidase</fullName>
        <ecNumber evidence="6">1.1.3.15</ecNumber>
    </submittedName>
</protein>
<evidence type="ECO:0000256" key="2">
    <source>
        <dbReference type="ARBA" id="ARBA00022630"/>
    </source>
</evidence>
<comment type="cofactor">
    <cofactor evidence="1">
        <name>FAD</name>
        <dbReference type="ChEBI" id="CHEBI:57692"/>
    </cofactor>
</comment>
<feature type="domain" description="FAD-binding PCMH-type" evidence="5">
    <location>
        <begin position="62"/>
        <end position="240"/>
    </location>
</feature>
<dbReference type="Pfam" id="PF01565">
    <property type="entry name" value="FAD_binding_4"/>
    <property type="match status" value="1"/>
</dbReference>
<dbReference type="PANTHER" id="PTHR42934">
    <property type="entry name" value="GLYCOLATE OXIDASE SUBUNIT GLCD"/>
    <property type="match status" value="1"/>
</dbReference>
<dbReference type="EMBL" id="JAUSXB010000001">
    <property type="protein sequence ID" value="MDQ0675091.1"/>
    <property type="molecule type" value="Genomic_DNA"/>
</dbReference>
<gene>
    <name evidence="6" type="ORF">QFZ36_002652</name>
</gene>
<evidence type="ECO:0000256" key="3">
    <source>
        <dbReference type="ARBA" id="ARBA00022827"/>
    </source>
</evidence>
<dbReference type="Gene3D" id="3.30.465.10">
    <property type="match status" value="1"/>
</dbReference>
<dbReference type="Gene3D" id="1.10.45.10">
    <property type="entry name" value="Vanillyl-alcohol Oxidase, Chain A, domain 4"/>
    <property type="match status" value="1"/>
</dbReference>
<keyword evidence="7" id="KW-1185">Reference proteome</keyword>
<keyword evidence="4 6" id="KW-0560">Oxidoreductase</keyword>
<name>A0ABU0PMA8_9MICC</name>
<dbReference type="RefSeq" id="WP_306637116.1">
    <property type="nucleotide sequence ID" value="NZ_JAUSXB010000001.1"/>
</dbReference>
<evidence type="ECO:0000313" key="6">
    <source>
        <dbReference type="EMBL" id="MDQ0675091.1"/>
    </source>
</evidence>
<accession>A0ABU0PMA8</accession>
<keyword evidence="3" id="KW-0274">FAD</keyword>
<dbReference type="PANTHER" id="PTHR42934:SF2">
    <property type="entry name" value="GLYCOLATE OXIDASE SUBUNIT GLCD"/>
    <property type="match status" value="1"/>
</dbReference>
<evidence type="ECO:0000313" key="7">
    <source>
        <dbReference type="Proteomes" id="UP001236806"/>
    </source>
</evidence>
<evidence type="ECO:0000256" key="1">
    <source>
        <dbReference type="ARBA" id="ARBA00001974"/>
    </source>
</evidence>
<dbReference type="InterPro" id="IPR016171">
    <property type="entry name" value="Vanillyl_alc_oxidase_C-sub2"/>
</dbReference>
<dbReference type="InterPro" id="IPR016164">
    <property type="entry name" value="FAD-linked_Oxase-like_C"/>
</dbReference>
<dbReference type="GO" id="GO:0003973">
    <property type="term" value="F:(S)-2-hydroxy-acid oxidase activity"/>
    <property type="evidence" value="ECO:0007669"/>
    <property type="project" value="UniProtKB-EC"/>
</dbReference>
<dbReference type="InterPro" id="IPR051914">
    <property type="entry name" value="FAD-linked_OxidoTrans_Type4"/>
</dbReference>
<dbReference type="SUPFAM" id="SSF56176">
    <property type="entry name" value="FAD-binding/transporter-associated domain-like"/>
    <property type="match status" value="1"/>
</dbReference>
<dbReference type="PROSITE" id="PS51387">
    <property type="entry name" value="FAD_PCMH"/>
    <property type="match status" value="1"/>
</dbReference>
<keyword evidence="2" id="KW-0285">Flavoprotein</keyword>
<dbReference type="InterPro" id="IPR006094">
    <property type="entry name" value="Oxid_FAD_bind_N"/>
</dbReference>
<dbReference type="InterPro" id="IPR016166">
    <property type="entry name" value="FAD-bd_PCMH"/>
</dbReference>
<organism evidence="6 7">
    <name type="scientific">Pseudarthrobacter siccitolerans</name>
    <dbReference type="NCBI Taxonomy" id="861266"/>
    <lineage>
        <taxon>Bacteria</taxon>
        <taxon>Bacillati</taxon>
        <taxon>Actinomycetota</taxon>
        <taxon>Actinomycetes</taxon>
        <taxon>Micrococcales</taxon>
        <taxon>Micrococcaceae</taxon>
        <taxon>Pseudarthrobacter</taxon>
    </lineage>
</organism>
<sequence>MSHATDLHDADLPGLASIAAQQLDARGRRIIDELASMLPAEAIITDPGAMGAYQQDRAVDPNAGMPVAVVLPLTTEHVQVAVQWAAERKVPVVPRGAGTGLSGGATAITGGIVLSTERMRSITVDPVTRTAVVQPGLLNVEVKAAAAAEGLWYPPDPASYEICTIGGNAATNAGGLCCVKYGVTSDYILGMEVVMADGRVVRIGGPRLKDVAGLSMLKLFVGSEGTLGIITELTLRLLPPAPPERTVVGWFSSSREAAAAILDIASSIRPSMLEYMDATSINAVEDVLEMGLHRHASALVVARSDDQSPSGAEIATMLNAFHRHGAFDAFEVADRQEGERFANARRIAIPAVERMGTLLLEDVGVSIPRLAELTLGVEKIAKSRDVVIAFIAHAGDGNTHPLIVFNPDDDDMKERAYLAYGEVMDLAIQLGGTITGEHGVGRLKQPWLVDQIGEDLLEISHNVKKALDPAGILNPGTIFAASGDATNAGKGRP</sequence>
<proteinExistence type="predicted"/>
<reference evidence="6 7" key="1">
    <citation type="submission" date="2023-07" db="EMBL/GenBank/DDBJ databases">
        <title>Comparative genomics of wheat-associated soil bacteria to identify genetic determinants of phenazine resistance.</title>
        <authorList>
            <person name="Mouncey N."/>
        </authorList>
    </citation>
    <scope>NUCLEOTIDE SEQUENCE [LARGE SCALE GENOMIC DNA]</scope>
    <source>
        <strain evidence="6 7">W1I3</strain>
    </source>
</reference>
<dbReference type="InterPro" id="IPR004113">
    <property type="entry name" value="FAD-bd_oxidored_4_C"/>
</dbReference>
<comment type="caution">
    <text evidence="6">The sequence shown here is derived from an EMBL/GenBank/DDBJ whole genome shotgun (WGS) entry which is preliminary data.</text>
</comment>
<dbReference type="Pfam" id="PF02913">
    <property type="entry name" value="FAD-oxidase_C"/>
    <property type="match status" value="1"/>
</dbReference>
<dbReference type="EC" id="1.1.3.15" evidence="6"/>
<dbReference type="Gene3D" id="3.30.70.2740">
    <property type="match status" value="1"/>
</dbReference>
<evidence type="ECO:0000259" key="5">
    <source>
        <dbReference type="PROSITE" id="PS51387"/>
    </source>
</evidence>
<dbReference type="InterPro" id="IPR016169">
    <property type="entry name" value="FAD-bd_PCMH_sub2"/>
</dbReference>
<dbReference type="SUPFAM" id="SSF55103">
    <property type="entry name" value="FAD-linked oxidases, C-terminal domain"/>
    <property type="match status" value="1"/>
</dbReference>
<evidence type="ECO:0000256" key="4">
    <source>
        <dbReference type="ARBA" id="ARBA00023002"/>
    </source>
</evidence>
<dbReference type="InterPro" id="IPR036318">
    <property type="entry name" value="FAD-bd_PCMH-like_sf"/>
</dbReference>